<gene>
    <name evidence="13 14" type="primary">lpxK</name>
    <name evidence="14" type="ORF">DAMO_1643</name>
</gene>
<dbReference type="HOGENOM" id="CLU_038816_6_0_0"/>
<dbReference type="EMBL" id="FP565575">
    <property type="protein sequence ID" value="CBE68701.1"/>
    <property type="molecule type" value="Genomic_DNA"/>
</dbReference>
<keyword evidence="6 13" id="KW-0441">Lipid A biosynthesis</keyword>
<keyword evidence="9 13" id="KW-0418">Kinase</keyword>
<keyword evidence="11 13" id="KW-0443">Lipid metabolism</keyword>
<evidence type="ECO:0000256" key="13">
    <source>
        <dbReference type="HAMAP-Rule" id="MF_00409"/>
    </source>
</evidence>
<evidence type="ECO:0000256" key="11">
    <source>
        <dbReference type="ARBA" id="ARBA00023098"/>
    </source>
</evidence>
<dbReference type="GO" id="GO:0009244">
    <property type="term" value="P:lipopolysaccharide core region biosynthetic process"/>
    <property type="evidence" value="ECO:0007669"/>
    <property type="project" value="TreeGrafter"/>
</dbReference>
<dbReference type="InterPro" id="IPR003758">
    <property type="entry name" value="LpxK"/>
</dbReference>
<evidence type="ECO:0000256" key="2">
    <source>
        <dbReference type="ARBA" id="ARBA00004870"/>
    </source>
</evidence>
<keyword evidence="10 13" id="KW-0067">ATP-binding</keyword>
<evidence type="ECO:0000256" key="7">
    <source>
        <dbReference type="ARBA" id="ARBA00022679"/>
    </source>
</evidence>
<comment type="catalytic activity">
    <reaction evidence="13">
        <text>a lipid A disaccharide + ATP = a lipid IVA + ADP + H(+)</text>
        <dbReference type="Rhea" id="RHEA:67840"/>
        <dbReference type="ChEBI" id="CHEBI:15378"/>
        <dbReference type="ChEBI" id="CHEBI:30616"/>
        <dbReference type="ChEBI" id="CHEBI:176343"/>
        <dbReference type="ChEBI" id="CHEBI:176425"/>
        <dbReference type="ChEBI" id="CHEBI:456216"/>
        <dbReference type="EC" id="2.7.1.130"/>
    </reaction>
</comment>
<dbReference type="PANTHER" id="PTHR42724:SF1">
    <property type="entry name" value="TETRAACYLDISACCHARIDE 4'-KINASE, MITOCHONDRIAL-RELATED"/>
    <property type="match status" value="1"/>
</dbReference>
<evidence type="ECO:0000256" key="1">
    <source>
        <dbReference type="ARBA" id="ARBA00002274"/>
    </source>
</evidence>
<evidence type="ECO:0000313" key="14">
    <source>
        <dbReference type="EMBL" id="CBE68701.1"/>
    </source>
</evidence>
<evidence type="ECO:0000256" key="3">
    <source>
        <dbReference type="ARBA" id="ARBA00012071"/>
    </source>
</evidence>
<accession>D5MG20</accession>
<dbReference type="Pfam" id="PF02606">
    <property type="entry name" value="LpxK"/>
    <property type="match status" value="1"/>
</dbReference>
<reference evidence="14 15" key="1">
    <citation type="journal article" date="2010" name="Nature">
        <title>Nitrite-driven anaerobic methane oxidation by oxygenic bacteria.</title>
        <authorList>
            <person name="Ettwig K.F."/>
            <person name="Butler M.K."/>
            <person name="Le Paslier D."/>
            <person name="Pelletier E."/>
            <person name="Mangenot S."/>
            <person name="Kuypers M.M.M."/>
            <person name="Schreiber F."/>
            <person name="Dutilh B.E."/>
            <person name="Zedelius J."/>
            <person name="de Beer D."/>
            <person name="Gloerich J."/>
            <person name="Wessels H.J.C.T."/>
            <person name="van Allen T."/>
            <person name="Luesken F."/>
            <person name="Wu M."/>
            <person name="van de Pas-Schoonen K.T."/>
            <person name="Op den Camp H.J.M."/>
            <person name="Janssen-Megens E.M."/>
            <person name="Francoijs K-J."/>
            <person name="Stunnenberg H."/>
            <person name="Weissenbach J."/>
            <person name="Jetten M.S.M."/>
            <person name="Strous M."/>
        </authorList>
    </citation>
    <scope>NUCLEOTIDE SEQUENCE [LARGE SCALE GENOMIC DNA]</scope>
</reference>
<comment type="function">
    <text evidence="1 13">Transfers the gamma-phosphate of ATP to the 4'-position of a tetraacyldisaccharide 1-phosphate intermediate (termed DS-1-P) to form tetraacyldisaccharide 1,4'-bis-phosphate (lipid IVA).</text>
</comment>
<dbReference type="NCBIfam" id="TIGR00682">
    <property type="entry name" value="lpxK"/>
    <property type="match status" value="1"/>
</dbReference>
<comment type="pathway">
    <text evidence="2 13">Glycolipid biosynthesis; lipid IV(A) biosynthesis; lipid IV(A) from (3R)-3-hydroxytetradecanoyl-[acyl-carrier-protein] and UDP-N-acetyl-alpha-D-glucosamine: step 6/6.</text>
</comment>
<dbReference type="GO" id="GO:0005524">
    <property type="term" value="F:ATP binding"/>
    <property type="evidence" value="ECO:0007669"/>
    <property type="project" value="UniProtKB-UniRule"/>
</dbReference>
<dbReference type="SUPFAM" id="SSF52540">
    <property type="entry name" value="P-loop containing nucleoside triphosphate hydrolases"/>
    <property type="match status" value="1"/>
</dbReference>
<evidence type="ECO:0000256" key="9">
    <source>
        <dbReference type="ARBA" id="ARBA00022777"/>
    </source>
</evidence>
<evidence type="ECO:0000256" key="6">
    <source>
        <dbReference type="ARBA" id="ARBA00022556"/>
    </source>
</evidence>
<evidence type="ECO:0000256" key="12">
    <source>
        <dbReference type="ARBA" id="ARBA00029757"/>
    </source>
</evidence>
<sequence>MKGIEALSTWTLRCMAAAPEQWTAQAWLTCLRPISHVYGAAVSLRTALFSCGLAGTHRLPVPVLSVGNISVGGSGKTPCVEMLAGRLRERGQQVVIILRGYRSDSTKPTVVSDGTSVRCKPPVAADEAYLLARHLPGVAVLTGADRYRVGEVAIEQVACGVIILDDGFQHRRLHRDLDIVLVDAVNPLGYGRLLPSGLLREPPEALERADIVVVTNADAGRDVDSAIRAIRQYAPAAPIARAVHRPVSLIDVRSEDRVGLERLTGQRLLAVSGIANPSRFKAMLGQLGARVAAHRIFPDHHRYTPADLELIGRAAKDDGASMVVTTEKDMVKLAHLDIAQVDMPLYALSISFELLEGADLLEAMLNRLVQPSAS</sequence>
<dbReference type="eggNOG" id="COG1663">
    <property type="taxonomic scope" value="Bacteria"/>
</dbReference>
<dbReference type="KEGG" id="mox:DAMO_1643"/>
<dbReference type="STRING" id="671143.DAMO_1643"/>
<evidence type="ECO:0000256" key="10">
    <source>
        <dbReference type="ARBA" id="ARBA00022840"/>
    </source>
</evidence>
<name>D5MG20_METO1</name>
<organism evidence="14 15">
    <name type="scientific">Methylomirabilis oxygeniifera</name>
    <dbReference type="NCBI Taxonomy" id="671143"/>
    <lineage>
        <taxon>Bacteria</taxon>
        <taxon>Candidatus Methylomirabilota</taxon>
        <taxon>Candidatus Methylomirabilia</taxon>
        <taxon>Candidatus Methylomirabilales</taxon>
        <taxon>Candidatus Methylomirabilaceae</taxon>
        <taxon>Candidatus Methylomirabilis</taxon>
    </lineage>
</organism>
<dbReference type="PANTHER" id="PTHR42724">
    <property type="entry name" value="TETRAACYLDISACCHARIDE 4'-KINASE"/>
    <property type="match status" value="1"/>
</dbReference>
<keyword evidence="7 13" id="KW-0808">Transferase</keyword>
<dbReference type="AlphaFoldDB" id="D5MG20"/>
<dbReference type="GO" id="GO:0009245">
    <property type="term" value="P:lipid A biosynthetic process"/>
    <property type="evidence" value="ECO:0007669"/>
    <property type="project" value="UniProtKB-UniRule"/>
</dbReference>
<feature type="binding site" evidence="13">
    <location>
        <begin position="70"/>
        <end position="77"/>
    </location>
    <ligand>
        <name>ATP</name>
        <dbReference type="ChEBI" id="CHEBI:30616"/>
    </ligand>
</feature>
<evidence type="ECO:0000256" key="5">
    <source>
        <dbReference type="ARBA" id="ARBA00022516"/>
    </source>
</evidence>
<evidence type="ECO:0000313" key="15">
    <source>
        <dbReference type="Proteomes" id="UP000006898"/>
    </source>
</evidence>
<proteinExistence type="inferred from homology"/>
<keyword evidence="8 13" id="KW-0547">Nucleotide-binding</keyword>
<dbReference type="GO" id="GO:0005886">
    <property type="term" value="C:plasma membrane"/>
    <property type="evidence" value="ECO:0007669"/>
    <property type="project" value="TreeGrafter"/>
</dbReference>
<dbReference type="InterPro" id="IPR027417">
    <property type="entry name" value="P-loop_NTPase"/>
</dbReference>
<dbReference type="UniPathway" id="UPA00359">
    <property type="reaction ID" value="UER00482"/>
</dbReference>
<dbReference type="EC" id="2.7.1.130" evidence="3 13"/>
<dbReference type="HAMAP" id="MF_00409">
    <property type="entry name" value="LpxK"/>
    <property type="match status" value="1"/>
</dbReference>
<comment type="similarity">
    <text evidence="13">Belongs to the LpxK family.</text>
</comment>
<protein>
    <recommendedName>
        <fullName evidence="4 13">Tetraacyldisaccharide 4'-kinase</fullName>
        <ecNumber evidence="3 13">2.7.1.130</ecNumber>
    </recommendedName>
    <alternativeName>
        <fullName evidence="12 13">Lipid A 4'-kinase</fullName>
    </alternativeName>
</protein>
<dbReference type="PATRIC" id="fig|671143.5.peg.1448"/>
<keyword evidence="5 13" id="KW-0444">Lipid biosynthesis</keyword>
<dbReference type="GO" id="GO:0009029">
    <property type="term" value="F:lipid-A 4'-kinase activity"/>
    <property type="evidence" value="ECO:0007669"/>
    <property type="project" value="UniProtKB-UniRule"/>
</dbReference>
<dbReference type="Proteomes" id="UP000006898">
    <property type="component" value="Chromosome"/>
</dbReference>
<evidence type="ECO:0000256" key="8">
    <source>
        <dbReference type="ARBA" id="ARBA00022741"/>
    </source>
</evidence>
<evidence type="ECO:0000256" key="4">
    <source>
        <dbReference type="ARBA" id="ARBA00016436"/>
    </source>
</evidence>